<evidence type="ECO:0000256" key="1">
    <source>
        <dbReference type="ARBA" id="ARBA00023122"/>
    </source>
</evidence>
<dbReference type="SMART" id="SM00116">
    <property type="entry name" value="CBS"/>
    <property type="match status" value="4"/>
</dbReference>
<dbReference type="PANTHER" id="PTHR43080:SF26">
    <property type="entry name" value="REGULATORY PROTEIN"/>
    <property type="match status" value="1"/>
</dbReference>
<dbReference type="OrthoDB" id="43333at2157"/>
<dbReference type="Pfam" id="PF00571">
    <property type="entry name" value="CBS"/>
    <property type="match status" value="4"/>
</dbReference>
<sequence length="280" mass="31168">MIIKTLEILNPPIVSIDDKLLTAFKKVNDRGIGRVIVANDKIHGLLSTRDLLSVYLSFCPTTCTQGDLYKLGNAKASDYMTPNPVTVTEDTDIIDAITLMVTRNFGSLPVLDEKGKPIGIVTERDFLLAFQDLDELFPVNKFMSKRVTTVYKHTLLEQAVRQMLNRGFRRLPVADEDGKVIGMITAADAVKSAGKSVEKMEPEAFFGRYIKDVMNKSVITIDENKSINEAAALLISKNIGSLLILDEEGKPKGIITERDMLIALHYQLHLPFVSEKKNLT</sequence>
<dbReference type="SUPFAM" id="SSF54631">
    <property type="entry name" value="CBS-domain pair"/>
    <property type="match status" value="3"/>
</dbReference>
<evidence type="ECO:0000259" key="3">
    <source>
        <dbReference type="PROSITE" id="PS51371"/>
    </source>
</evidence>
<dbReference type="Proteomes" id="UP000248044">
    <property type="component" value="Chromosome"/>
</dbReference>
<dbReference type="CDD" id="cd17777">
    <property type="entry name" value="CBS_arch_repeat1"/>
    <property type="match status" value="1"/>
</dbReference>
<keyword evidence="4" id="KW-0418">Kinase</keyword>
<dbReference type="EMBL" id="CP029289">
    <property type="protein sequence ID" value="AWR95158.1"/>
    <property type="molecule type" value="Genomic_DNA"/>
</dbReference>
<dbReference type="InterPro" id="IPR046342">
    <property type="entry name" value="CBS_dom_sf"/>
</dbReference>
<protein>
    <submittedName>
        <fullName evidence="4">Histidine kinase</fullName>
    </submittedName>
</protein>
<dbReference type="PANTHER" id="PTHR43080">
    <property type="entry name" value="CBS DOMAIN-CONTAINING PROTEIN CBSX3, MITOCHONDRIAL"/>
    <property type="match status" value="1"/>
</dbReference>
<proteinExistence type="predicted"/>
<dbReference type="InterPro" id="IPR051257">
    <property type="entry name" value="Diverse_CBS-Domain"/>
</dbReference>
<evidence type="ECO:0000313" key="5">
    <source>
        <dbReference type="Proteomes" id="UP000248044"/>
    </source>
</evidence>
<evidence type="ECO:0000313" key="4">
    <source>
        <dbReference type="EMBL" id="AWR95158.1"/>
    </source>
</evidence>
<dbReference type="InterPro" id="IPR000644">
    <property type="entry name" value="CBS_dom"/>
</dbReference>
<organism evidence="4 5">
    <name type="scientific">Acidianus brierleyi</name>
    <dbReference type="NCBI Taxonomy" id="41673"/>
    <lineage>
        <taxon>Archaea</taxon>
        <taxon>Thermoproteota</taxon>
        <taxon>Thermoprotei</taxon>
        <taxon>Sulfolobales</taxon>
        <taxon>Sulfolobaceae</taxon>
        <taxon>Acidianus</taxon>
    </lineage>
</organism>
<feature type="domain" description="CBS" evidence="3">
    <location>
        <begin position="143"/>
        <end position="199"/>
    </location>
</feature>
<dbReference type="GO" id="GO:0016301">
    <property type="term" value="F:kinase activity"/>
    <property type="evidence" value="ECO:0007669"/>
    <property type="project" value="UniProtKB-KW"/>
</dbReference>
<dbReference type="KEGG" id="abri:DFR85_11670"/>
<dbReference type="CDD" id="cd17778">
    <property type="entry name" value="CBS_arch_repeat2"/>
    <property type="match status" value="1"/>
</dbReference>
<dbReference type="PROSITE" id="PS51371">
    <property type="entry name" value="CBS"/>
    <property type="match status" value="3"/>
</dbReference>
<dbReference type="GeneID" id="36832824"/>
<accession>A0A2U9IGJ2</accession>
<gene>
    <name evidence="4" type="ORF">DFR85_11670</name>
</gene>
<name>A0A2U9IGJ2_9CREN</name>
<feature type="domain" description="CBS" evidence="3">
    <location>
        <begin position="214"/>
        <end position="272"/>
    </location>
</feature>
<dbReference type="RefSeq" id="WP_110271039.1">
    <property type="nucleotide sequence ID" value="NZ_CP029289.2"/>
</dbReference>
<keyword evidence="1 2" id="KW-0129">CBS domain</keyword>
<evidence type="ECO:0000256" key="2">
    <source>
        <dbReference type="PROSITE-ProRule" id="PRU00703"/>
    </source>
</evidence>
<keyword evidence="5" id="KW-1185">Reference proteome</keyword>
<feature type="domain" description="CBS" evidence="3">
    <location>
        <begin position="80"/>
        <end position="139"/>
    </location>
</feature>
<dbReference type="AlphaFoldDB" id="A0A2U9IGJ2"/>
<keyword evidence="4" id="KW-0808">Transferase</keyword>
<dbReference type="Gene3D" id="3.10.580.10">
    <property type="entry name" value="CBS-domain"/>
    <property type="match status" value="2"/>
</dbReference>
<reference evidence="4 5" key="1">
    <citation type="submission" date="2018-05" db="EMBL/GenBank/DDBJ databases">
        <title>Complete Genome Sequences of Extremely Thermoacidophilic, Metal-Mobilizing Type-Strain Members of the Archaeal Family Sulfolobaceae: Acidianus brierleyi DSM-1651T, Acidianus sulfidivorans DSM-18786T, Metallosphaera hakonensis DSM-7519T, and Metallosphaera prunae DSM-10039T.</title>
        <authorList>
            <person name="Counts J.A."/>
            <person name="Kelly R.M."/>
        </authorList>
    </citation>
    <scope>NUCLEOTIDE SEQUENCE [LARGE SCALE GENOMIC DNA]</scope>
    <source>
        <strain evidence="4 5">DSM 1651</strain>
    </source>
</reference>